<dbReference type="Proteomes" id="UP001500393">
    <property type="component" value="Unassembled WGS sequence"/>
</dbReference>
<feature type="domain" description="HTH tetR-type" evidence="3">
    <location>
        <begin position="5"/>
        <end position="65"/>
    </location>
</feature>
<reference evidence="4 5" key="1">
    <citation type="journal article" date="2019" name="Int. J. Syst. Evol. Microbiol.">
        <title>The Global Catalogue of Microorganisms (GCM) 10K type strain sequencing project: providing services to taxonomists for standard genome sequencing and annotation.</title>
        <authorList>
            <consortium name="The Broad Institute Genomics Platform"/>
            <consortium name="The Broad Institute Genome Sequencing Center for Infectious Disease"/>
            <person name="Wu L."/>
            <person name="Ma J."/>
        </authorList>
    </citation>
    <scope>NUCLEOTIDE SEQUENCE [LARGE SCALE GENOMIC DNA]</scope>
    <source>
        <strain evidence="4 5">JCM 14969</strain>
    </source>
</reference>
<dbReference type="PANTHER" id="PTHR30055:SF220">
    <property type="entry name" value="TETR-FAMILY REGULATORY PROTEIN"/>
    <property type="match status" value="1"/>
</dbReference>
<comment type="caution">
    <text evidence="4">The sequence shown here is derived from an EMBL/GenBank/DDBJ whole genome shotgun (WGS) entry which is preliminary data.</text>
</comment>
<dbReference type="EMBL" id="BAAAOS010000070">
    <property type="protein sequence ID" value="GAA1619228.1"/>
    <property type="molecule type" value="Genomic_DNA"/>
</dbReference>
<gene>
    <name evidence="4" type="ORF">GCM10009789_86240</name>
</gene>
<feature type="DNA-binding region" description="H-T-H motif" evidence="2">
    <location>
        <begin position="28"/>
        <end position="47"/>
    </location>
</feature>
<evidence type="ECO:0000256" key="2">
    <source>
        <dbReference type="PROSITE-ProRule" id="PRU00335"/>
    </source>
</evidence>
<accession>A0ABN2EVX2</accession>
<evidence type="ECO:0000259" key="3">
    <source>
        <dbReference type="PROSITE" id="PS50977"/>
    </source>
</evidence>
<protein>
    <submittedName>
        <fullName evidence="4">TetR/AcrR family transcriptional regulator</fullName>
    </submittedName>
</protein>
<organism evidence="4 5">
    <name type="scientific">Kribbella sancticallisti</name>
    <dbReference type="NCBI Taxonomy" id="460087"/>
    <lineage>
        <taxon>Bacteria</taxon>
        <taxon>Bacillati</taxon>
        <taxon>Actinomycetota</taxon>
        <taxon>Actinomycetes</taxon>
        <taxon>Propionibacteriales</taxon>
        <taxon>Kribbellaceae</taxon>
        <taxon>Kribbella</taxon>
    </lineage>
</organism>
<name>A0ABN2EVX2_9ACTN</name>
<keyword evidence="5" id="KW-1185">Reference proteome</keyword>
<dbReference type="Pfam" id="PF00440">
    <property type="entry name" value="TetR_N"/>
    <property type="match status" value="1"/>
</dbReference>
<evidence type="ECO:0000313" key="5">
    <source>
        <dbReference type="Proteomes" id="UP001500393"/>
    </source>
</evidence>
<dbReference type="SUPFAM" id="SSF46689">
    <property type="entry name" value="Homeodomain-like"/>
    <property type="match status" value="1"/>
</dbReference>
<evidence type="ECO:0000256" key="1">
    <source>
        <dbReference type="ARBA" id="ARBA00023125"/>
    </source>
</evidence>
<dbReference type="PROSITE" id="PS50977">
    <property type="entry name" value="HTH_TETR_2"/>
    <property type="match status" value="1"/>
</dbReference>
<sequence>MGEREEIRGRIVDAATTLLRDGGRESVTTRAVSTAAGVQAPTLYRLFTDMSGLLEAVAADGFARYLAQKHSQALTADPVQDLRRGWDTHVGFGLENPAHYLLMYGHPAPGSPSRAATQSLDRLRLLVERIAVDGRLVVSVETAVAMVHSAGVGLTLNLIGIPPEDRDPALSGRLREAVIAAITAASPTSPPNLSARAVGLKAVLDQVGGLYSAGERALLDELLDRAAGAPPGS</sequence>
<dbReference type="InterPro" id="IPR036271">
    <property type="entry name" value="Tet_transcr_reg_TetR-rel_C_sf"/>
</dbReference>
<dbReference type="PANTHER" id="PTHR30055">
    <property type="entry name" value="HTH-TYPE TRANSCRIPTIONAL REGULATOR RUTR"/>
    <property type="match status" value="1"/>
</dbReference>
<dbReference type="InterPro" id="IPR001647">
    <property type="entry name" value="HTH_TetR"/>
</dbReference>
<dbReference type="RefSeq" id="WP_344222603.1">
    <property type="nucleotide sequence ID" value="NZ_BAAAOS010000070.1"/>
</dbReference>
<dbReference type="InterPro" id="IPR050109">
    <property type="entry name" value="HTH-type_TetR-like_transc_reg"/>
</dbReference>
<keyword evidence="1 2" id="KW-0238">DNA-binding</keyword>
<dbReference type="SUPFAM" id="SSF48498">
    <property type="entry name" value="Tetracyclin repressor-like, C-terminal domain"/>
    <property type="match status" value="1"/>
</dbReference>
<evidence type="ECO:0000313" key="4">
    <source>
        <dbReference type="EMBL" id="GAA1619228.1"/>
    </source>
</evidence>
<proteinExistence type="predicted"/>
<dbReference type="InterPro" id="IPR009057">
    <property type="entry name" value="Homeodomain-like_sf"/>
</dbReference>
<dbReference type="Gene3D" id="1.10.357.10">
    <property type="entry name" value="Tetracycline Repressor, domain 2"/>
    <property type="match status" value="1"/>
</dbReference>